<comment type="caution">
    <text evidence="6">The sequence shown here is derived from an EMBL/GenBank/DDBJ whole genome shotgun (WGS) entry which is preliminary data.</text>
</comment>
<reference evidence="6" key="1">
    <citation type="submission" date="2016-04" db="EMBL/GenBank/DDBJ databases">
        <authorList>
            <person name="Nguyen H.D."/>
            <person name="Samba Siva P."/>
            <person name="Cullis J."/>
            <person name="Levesque C.A."/>
            <person name="Hambleton S."/>
        </authorList>
    </citation>
    <scope>NUCLEOTIDE SEQUENCE</scope>
    <source>
        <strain evidence="6">DAOMC 236416</strain>
    </source>
</reference>
<name>A0A177TNK3_9BASI</name>
<dbReference type="Pfam" id="PF04032">
    <property type="entry name" value="Rpr2"/>
    <property type="match status" value="1"/>
</dbReference>
<dbReference type="GO" id="GO:0046872">
    <property type="term" value="F:metal ion binding"/>
    <property type="evidence" value="ECO:0007669"/>
    <property type="project" value="UniProtKB-KW"/>
</dbReference>
<dbReference type="Proteomes" id="UP000077521">
    <property type="component" value="Unassembled WGS sequence"/>
</dbReference>
<feature type="region of interest" description="Disordered" evidence="5">
    <location>
        <begin position="67"/>
        <end position="91"/>
    </location>
</feature>
<dbReference type="EMBL" id="LWDF02000087">
    <property type="protein sequence ID" value="KAE8257995.1"/>
    <property type="molecule type" value="Genomic_DNA"/>
</dbReference>
<proteinExistence type="inferred from homology"/>
<feature type="region of interest" description="Disordered" evidence="5">
    <location>
        <begin position="1"/>
        <end position="39"/>
    </location>
</feature>
<organism evidence="6 7">
    <name type="scientific">Tilletia indica</name>
    <dbReference type="NCBI Taxonomy" id="43049"/>
    <lineage>
        <taxon>Eukaryota</taxon>
        <taxon>Fungi</taxon>
        <taxon>Dikarya</taxon>
        <taxon>Basidiomycota</taxon>
        <taxon>Ustilaginomycotina</taxon>
        <taxon>Exobasidiomycetes</taxon>
        <taxon>Tilletiales</taxon>
        <taxon>Tilletiaceae</taxon>
        <taxon>Tilletia</taxon>
    </lineage>
</organism>
<feature type="compositionally biased region" description="Basic and acidic residues" evidence="5">
    <location>
        <begin position="176"/>
        <end position="193"/>
    </location>
</feature>
<evidence type="ECO:0000256" key="4">
    <source>
        <dbReference type="ARBA" id="ARBA00038402"/>
    </source>
</evidence>
<keyword evidence="1" id="KW-0819">tRNA processing</keyword>
<keyword evidence="2" id="KW-0479">Metal-binding</keyword>
<reference evidence="6" key="2">
    <citation type="journal article" date="2019" name="IMA Fungus">
        <title>Genome sequencing and comparison of five Tilletia species to identify candidate genes for the detection of regulated species infecting wheat.</title>
        <authorList>
            <person name="Nguyen H.D.T."/>
            <person name="Sultana T."/>
            <person name="Kesanakurti P."/>
            <person name="Hambleton S."/>
        </authorList>
    </citation>
    <scope>NUCLEOTIDE SEQUENCE</scope>
    <source>
        <strain evidence="6">DAOMC 236416</strain>
    </source>
</reference>
<gene>
    <name evidence="6" type="ORF">A4X13_0g1974</name>
</gene>
<dbReference type="PANTHER" id="PTHR14742:SF0">
    <property type="entry name" value="RIBONUCLEASE P PROTEIN SUBUNIT P21"/>
    <property type="match status" value="1"/>
</dbReference>
<evidence type="ECO:0000313" key="6">
    <source>
        <dbReference type="EMBL" id="KAE8257995.1"/>
    </source>
</evidence>
<evidence type="ECO:0000256" key="3">
    <source>
        <dbReference type="ARBA" id="ARBA00022833"/>
    </source>
</evidence>
<evidence type="ECO:0000313" key="7">
    <source>
        <dbReference type="Proteomes" id="UP000077521"/>
    </source>
</evidence>
<evidence type="ECO:0000256" key="1">
    <source>
        <dbReference type="ARBA" id="ARBA00022694"/>
    </source>
</evidence>
<sequence length="193" mass="20370">MASGEGQQGKGGQPGKGRAGQQSGRQETAGGATSRKLKAIPVSEASHSINSLAQSAAFFDVLRAVTRSTGGESSGPPKKKVKVGSSKDLSSLAHKSVTSLDTSLKQAFCQSCGTVLLPGLTSRIRSRSSGPHQRTISTTCTTCLERRKIAAPPQDGQNNSGLAEARRERKKRRRERVQEERVKGKEAASRGEG</sequence>
<dbReference type="AlphaFoldDB" id="A0A177TNK3"/>
<keyword evidence="7" id="KW-1185">Reference proteome</keyword>
<evidence type="ECO:0000256" key="5">
    <source>
        <dbReference type="SAM" id="MobiDB-lite"/>
    </source>
</evidence>
<feature type="compositionally biased region" description="Gly residues" evidence="5">
    <location>
        <begin position="1"/>
        <end position="18"/>
    </location>
</feature>
<dbReference type="PANTHER" id="PTHR14742">
    <property type="entry name" value="RIBONUCLEASE P SUBUNIT P21"/>
    <property type="match status" value="1"/>
</dbReference>
<dbReference type="GO" id="GO:0008033">
    <property type="term" value="P:tRNA processing"/>
    <property type="evidence" value="ECO:0007669"/>
    <property type="project" value="UniProtKB-KW"/>
</dbReference>
<dbReference type="InterPro" id="IPR007175">
    <property type="entry name" value="Rpr2/Snm1/Rpp21"/>
</dbReference>
<protein>
    <recommendedName>
        <fullName evidence="8">Rpr2-domain-containing protein</fullName>
    </recommendedName>
</protein>
<dbReference type="Gene3D" id="6.20.50.20">
    <property type="match status" value="1"/>
</dbReference>
<evidence type="ECO:0000256" key="2">
    <source>
        <dbReference type="ARBA" id="ARBA00022723"/>
    </source>
</evidence>
<keyword evidence="3" id="KW-0862">Zinc</keyword>
<evidence type="ECO:0008006" key="8">
    <source>
        <dbReference type="Google" id="ProtNLM"/>
    </source>
</evidence>
<feature type="region of interest" description="Disordered" evidence="5">
    <location>
        <begin position="147"/>
        <end position="193"/>
    </location>
</feature>
<dbReference type="GO" id="GO:0005655">
    <property type="term" value="C:nucleolar ribonuclease P complex"/>
    <property type="evidence" value="ECO:0007669"/>
    <property type="project" value="TreeGrafter"/>
</dbReference>
<comment type="similarity">
    <text evidence="4">Belongs to the eukaryotic/archaeal RNase P protein component 4 family.</text>
</comment>
<accession>A0A177TNK3</accession>